<comment type="subcellular location">
    <subcellularLocation>
        <location evidence="1">Cell membrane</location>
        <topology evidence="1">Single-pass type I membrane protein</topology>
    </subcellularLocation>
</comment>
<dbReference type="InterPro" id="IPR016187">
    <property type="entry name" value="CTDL_fold"/>
</dbReference>
<evidence type="ECO:0000256" key="23">
    <source>
        <dbReference type="PROSITE-ProRule" id="PRU00076"/>
    </source>
</evidence>
<keyword evidence="3" id="KW-1003">Cell membrane</keyword>
<evidence type="ECO:0000259" key="26">
    <source>
        <dbReference type="PROSITE" id="PS50026"/>
    </source>
</evidence>
<evidence type="ECO:0000256" key="6">
    <source>
        <dbReference type="ARBA" id="ARBA00022692"/>
    </source>
</evidence>
<dbReference type="Gene3D" id="3.10.100.10">
    <property type="entry name" value="Mannose-Binding Protein A, subunit A"/>
    <property type="match status" value="1"/>
</dbReference>
<comment type="caution">
    <text evidence="23">Lacks conserved residue(s) required for the propagation of feature annotation.</text>
</comment>
<evidence type="ECO:0000256" key="4">
    <source>
        <dbReference type="ARBA" id="ARBA00022536"/>
    </source>
</evidence>
<evidence type="ECO:0000256" key="2">
    <source>
        <dbReference type="ARBA" id="ARBA00007360"/>
    </source>
</evidence>
<dbReference type="KEGG" id="ipu:108258184"/>
<dbReference type="PRINTS" id="PR00343">
    <property type="entry name" value="SELECTIN"/>
</dbReference>
<dbReference type="GO" id="GO:0046872">
    <property type="term" value="F:metal ion binding"/>
    <property type="evidence" value="ECO:0007669"/>
    <property type="project" value="UniProtKB-KW"/>
</dbReference>
<sequence>MAGATTLTMRPFAQTQLLLYLCLTSVLVRSWTYTYSNQTMSWIQAKEWCENHTQILMFIQNEEDNNYLKDNLPKIKPYYWIGLRKTEDNWTWLGTAKMLEGNGYWSDNEPNNKKQDEDCVEIQINTWNSNGKWNDEKCTKQKHALCYNASCLTTSCSKHAQCVENISNYTCKCNPGFTGPKCMEAVECGAVKTPEQGFVQCSHVYGDFRFNSSCQFHCARGYILQGSKHLHCLSLGKWDHDPPECQVVECPPITTSNSGWNMTCNHPRHTNSYNSTCVFRCDEGFELRGSHTTRCDHTGQWTHNTPTCTVMLCKSLSVPGGGIVSCYRGNSTICTVQCPSAYLLLGGSERICRPDGSWSQFQPLCASYKDLLMASSGCAAFSTICCYMFCCSYCRKRKKPVKQNYQDEMTDPVCDAGDAPLEDLLSSV</sequence>
<feature type="disulfide bond" evidence="24">
    <location>
        <begin position="218"/>
        <end position="245"/>
    </location>
</feature>
<dbReference type="GeneID" id="108258184"/>
<dbReference type="InterPro" id="IPR000436">
    <property type="entry name" value="Sushi_SCR_CCP_dom"/>
</dbReference>
<evidence type="ECO:0000256" key="5">
    <source>
        <dbReference type="ARBA" id="ARBA00022659"/>
    </source>
</evidence>
<dbReference type="InterPro" id="IPR035976">
    <property type="entry name" value="Sushi/SCR/CCP_sf"/>
</dbReference>
<feature type="domain" description="Sushi" evidence="28">
    <location>
        <begin position="248"/>
        <end position="310"/>
    </location>
</feature>
<keyword evidence="14 25" id="KW-0472">Membrane</keyword>
<dbReference type="SUPFAM" id="SSF56436">
    <property type="entry name" value="C-type lectin-like"/>
    <property type="match status" value="1"/>
</dbReference>
<evidence type="ECO:0000256" key="11">
    <source>
        <dbReference type="ARBA" id="ARBA00022837"/>
    </source>
</evidence>
<dbReference type="GO" id="GO:0005886">
    <property type="term" value="C:plasma membrane"/>
    <property type="evidence" value="ECO:0007669"/>
    <property type="project" value="UniProtKB-SubCell"/>
</dbReference>
<evidence type="ECO:0000256" key="17">
    <source>
        <dbReference type="ARBA" id="ARBA00038738"/>
    </source>
</evidence>
<dbReference type="PROSITE" id="PS50041">
    <property type="entry name" value="C_TYPE_LECTIN_2"/>
    <property type="match status" value="1"/>
</dbReference>
<evidence type="ECO:0000256" key="12">
    <source>
        <dbReference type="ARBA" id="ARBA00022889"/>
    </source>
</evidence>
<evidence type="ECO:0000256" key="13">
    <source>
        <dbReference type="ARBA" id="ARBA00022989"/>
    </source>
</evidence>
<protein>
    <recommendedName>
        <fullName evidence="18">E-selectin</fullName>
    </recommendedName>
    <alternativeName>
        <fullName evidence="19">CD62 antigen-like family member E</fullName>
    </alternativeName>
    <alternativeName>
        <fullName evidence="20">Endothelial leukocyte adhesion molecule 1</fullName>
    </alternativeName>
    <alternativeName>
        <fullName evidence="21">Leukocyte-endothelial cell adhesion molecule 2</fullName>
    </alternativeName>
</protein>
<dbReference type="OrthoDB" id="406096at2759"/>
<dbReference type="InterPro" id="IPR016186">
    <property type="entry name" value="C-type_lectin-like/link_sf"/>
</dbReference>
<comment type="subunit">
    <text evidence="17">Interacts with SELPLG/PSGL1 and PODXL2 through the sialyl Lewis X epitope. SELPLG sulfation appears not to be required for this interaction.</text>
</comment>
<dbReference type="PROSITE" id="PS01186">
    <property type="entry name" value="EGF_2"/>
    <property type="match status" value="1"/>
</dbReference>
<dbReference type="InterPro" id="IPR050350">
    <property type="entry name" value="Compl-Cell_Adhes-Reg"/>
</dbReference>
<keyword evidence="9" id="KW-0430">Lectin</keyword>
<keyword evidence="29" id="KW-1185">Reference proteome</keyword>
<dbReference type="SMART" id="SM00181">
    <property type="entry name" value="EGF"/>
    <property type="match status" value="1"/>
</dbReference>
<evidence type="ECO:0000256" key="24">
    <source>
        <dbReference type="PROSITE-ProRule" id="PRU00302"/>
    </source>
</evidence>
<keyword evidence="13 25" id="KW-1133">Transmembrane helix</keyword>
<evidence type="ECO:0000256" key="7">
    <source>
        <dbReference type="ARBA" id="ARBA00022723"/>
    </source>
</evidence>
<dbReference type="RefSeq" id="XP_017312147.1">
    <property type="nucleotide sequence ID" value="XM_017456658.3"/>
</dbReference>
<evidence type="ECO:0000256" key="8">
    <source>
        <dbReference type="ARBA" id="ARBA00022729"/>
    </source>
</evidence>
<feature type="disulfide bond" evidence="23">
    <location>
        <begin position="173"/>
        <end position="182"/>
    </location>
</feature>
<dbReference type="FunFam" id="2.10.25.10:FF:000176">
    <property type="entry name" value="Selectin P"/>
    <property type="match status" value="1"/>
</dbReference>
<dbReference type="AlphaFoldDB" id="A0A2D0Q1I6"/>
<dbReference type="InterPro" id="IPR000742">
    <property type="entry name" value="EGF"/>
</dbReference>
<evidence type="ECO:0000256" key="21">
    <source>
        <dbReference type="ARBA" id="ARBA00043124"/>
    </source>
</evidence>
<dbReference type="GO" id="GO:0030246">
    <property type="term" value="F:carbohydrate binding"/>
    <property type="evidence" value="ECO:0007669"/>
    <property type="project" value="UniProtKB-KW"/>
</dbReference>
<organism evidence="29 30">
    <name type="scientific">Ictalurus punctatus</name>
    <name type="common">Channel catfish</name>
    <name type="synonym">Silurus punctatus</name>
    <dbReference type="NCBI Taxonomy" id="7998"/>
    <lineage>
        <taxon>Eukaryota</taxon>
        <taxon>Metazoa</taxon>
        <taxon>Chordata</taxon>
        <taxon>Craniata</taxon>
        <taxon>Vertebrata</taxon>
        <taxon>Euteleostomi</taxon>
        <taxon>Actinopterygii</taxon>
        <taxon>Neopterygii</taxon>
        <taxon>Teleostei</taxon>
        <taxon>Ostariophysi</taxon>
        <taxon>Siluriformes</taxon>
        <taxon>Ictaluridae</taxon>
        <taxon>Ictalurus</taxon>
    </lineage>
</organism>
<feature type="disulfide bond" evidence="24">
    <location>
        <begin position="281"/>
        <end position="308"/>
    </location>
</feature>
<dbReference type="Pfam" id="PF00008">
    <property type="entry name" value="EGF"/>
    <property type="match status" value="1"/>
</dbReference>
<dbReference type="PANTHER" id="PTHR19325">
    <property type="entry name" value="COMPLEMENT COMPONENT-RELATED SUSHI DOMAIN-CONTAINING"/>
    <property type="match status" value="1"/>
</dbReference>
<evidence type="ECO:0000256" key="3">
    <source>
        <dbReference type="ARBA" id="ARBA00022475"/>
    </source>
</evidence>
<keyword evidence="12" id="KW-0130">Cell adhesion</keyword>
<dbReference type="PROSITE" id="PS00022">
    <property type="entry name" value="EGF_1"/>
    <property type="match status" value="1"/>
</dbReference>
<keyword evidence="15 23" id="KW-1015">Disulfide bond</keyword>
<feature type="domain" description="Sushi" evidence="28">
    <location>
        <begin position="186"/>
        <end position="247"/>
    </location>
</feature>
<feature type="domain" description="EGF-like" evidence="26">
    <location>
        <begin position="147"/>
        <end position="183"/>
    </location>
</feature>
<evidence type="ECO:0000256" key="15">
    <source>
        <dbReference type="ARBA" id="ARBA00023157"/>
    </source>
</evidence>
<evidence type="ECO:0000256" key="25">
    <source>
        <dbReference type="SAM" id="Phobius"/>
    </source>
</evidence>
<evidence type="ECO:0000259" key="28">
    <source>
        <dbReference type="PROSITE" id="PS50923"/>
    </source>
</evidence>
<evidence type="ECO:0000256" key="22">
    <source>
        <dbReference type="ARBA" id="ARBA00045695"/>
    </source>
</evidence>
<dbReference type="InterPro" id="IPR001304">
    <property type="entry name" value="C-type_lectin-like"/>
</dbReference>
<keyword evidence="4 23" id="KW-0245">EGF-like domain</keyword>
<dbReference type="PROSITE" id="PS50923">
    <property type="entry name" value="SUSHI"/>
    <property type="match status" value="3"/>
</dbReference>
<dbReference type="SMART" id="SM00034">
    <property type="entry name" value="CLECT"/>
    <property type="match status" value="1"/>
</dbReference>
<evidence type="ECO:0000256" key="18">
    <source>
        <dbReference type="ARBA" id="ARBA00040812"/>
    </source>
</evidence>
<keyword evidence="11" id="KW-0106">Calcium</keyword>
<keyword evidence="6 25" id="KW-0812">Transmembrane</keyword>
<dbReference type="InterPro" id="IPR018378">
    <property type="entry name" value="C-type_lectin_CS"/>
</dbReference>
<evidence type="ECO:0000256" key="9">
    <source>
        <dbReference type="ARBA" id="ARBA00022734"/>
    </source>
</evidence>
<dbReference type="CDD" id="cd00054">
    <property type="entry name" value="EGF_CA"/>
    <property type="match status" value="1"/>
</dbReference>
<feature type="domain" description="C-type lectin" evidence="27">
    <location>
        <begin position="28"/>
        <end position="147"/>
    </location>
</feature>
<evidence type="ECO:0000256" key="14">
    <source>
        <dbReference type="ARBA" id="ARBA00023136"/>
    </source>
</evidence>
<proteinExistence type="inferred from homology"/>
<dbReference type="PROSITE" id="PS50026">
    <property type="entry name" value="EGF_3"/>
    <property type="match status" value="1"/>
</dbReference>
<evidence type="ECO:0000313" key="29">
    <source>
        <dbReference type="Proteomes" id="UP000221080"/>
    </source>
</evidence>
<evidence type="ECO:0000256" key="20">
    <source>
        <dbReference type="ARBA" id="ARBA00042113"/>
    </source>
</evidence>
<reference evidence="30" key="2">
    <citation type="submission" date="2025-08" db="UniProtKB">
        <authorList>
            <consortium name="RefSeq"/>
        </authorList>
    </citation>
    <scope>IDENTIFICATION</scope>
    <source>
        <tissue evidence="30">Blood</tissue>
    </source>
</reference>
<feature type="transmembrane region" description="Helical" evidence="25">
    <location>
        <begin position="371"/>
        <end position="394"/>
    </location>
</feature>
<keyword evidence="7" id="KW-0479">Metal-binding</keyword>
<dbReference type="Pfam" id="PF00084">
    <property type="entry name" value="Sushi"/>
    <property type="match status" value="3"/>
</dbReference>
<dbReference type="CDD" id="cd00033">
    <property type="entry name" value="CCP"/>
    <property type="match status" value="3"/>
</dbReference>
<dbReference type="PROSITE" id="PS00615">
    <property type="entry name" value="C_TYPE_LECTIN_1"/>
    <property type="match status" value="1"/>
</dbReference>
<evidence type="ECO:0000259" key="27">
    <source>
        <dbReference type="PROSITE" id="PS50041"/>
    </source>
</evidence>
<feature type="disulfide bond" evidence="24">
    <location>
        <begin position="338"/>
        <end position="365"/>
    </location>
</feature>
<keyword evidence="8" id="KW-0732">Signal</keyword>
<keyword evidence="10" id="KW-0677">Repeat</keyword>
<dbReference type="STRING" id="7998.ENSIPUP00000035740"/>
<evidence type="ECO:0000256" key="10">
    <source>
        <dbReference type="ARBA" id="ARBA00022737"/>
    </source>
</evidence>
<comment type="function">
    <text evidence="22">Cell-surface glycoprotein having a role in immunoadhesion. Mediates in the adhesion of blood neutrophils in cytokine-activated endothelium through interaction with SELPLG/PSGL1. May have a role in capillary morphogenesis.</text>
</comment>
<reference evidence="29" key="1">
    <citation type="journal article" date="2016" name="Nat. Commun.">
        <title>The channel catfish genome sequence provides insights into the evolution of scale formation in teleosts.</title>
        <authorList>
            <person name="Liu Z."/>
            <person name="Liu S."/>
            <person name="Yao J."/>
            <person name="Bao L."/>
            <person name="Zhang J."/>
            <person name="Li Y."/>
            <person name="Jiang C."/>
            <person name="Sun L."/>
            <person name="Wang R."/>
            <person name="Zhang Y."/>
            <person name="Zhou T."/>
            <person name="Zeng Q."/>
            <person name="Fu Q."/>
            <person name="Gao S."/>
            <person name="Li N."/>
            <person name="Koren S."/>
            <person name="Jiang Y."/>
            <person name="Zimin A."/>
            <person name="Xu P."/>
            <person name="Phillippy A.M."/>
            <person name="Geng X."/>
            <person name="Song L."/>
            <person name="Sun F."/>
            <person name="Li C."/>
            <person name="Wang X."/>
            <person name="Chen A."/>
            <person name="Jin Y."/>
            <person name="Yuan Z."/>
            <person name="Yang Y."/>
            <person name="Tan S."/>
            <person name="Peatman E."/>
            <person name="Lu J."/>
            <person name="Qin Z."/>
            <person name="Dunham R."/>
            <person name="Li Z."/>
            <person name="Sonstegard T."/>
            <person name="Feng J."/>
            <person name="Danzmann R.G."/>
            <person name="Schroeder S."/>
            <person name="Scheffler B."/>
            <person name="Duke M.V."/>
            <person name="Ballard L."/>
            <person name="Kucuktas H."/>
            <person name="Kaltenboeck L."/>
            <person name="Liu H."/>
            <person name="Armbruster J."/>
            <person name="Xie Y."/>
            <person name="Kirby M.L."/>
            <person name="Tian Y."/>
            <person name="Flanagan M.E."/>
            <person name="Mu W."/>
            <person name="Waldbieser G.C."/>
        </authorList>
    </citation>
    <scope>NUCLEOTIDE SEQUENCE [LARGE SCALE GENOMIC DNA]</scope>
    <source>
        <strain evidence="29">SDA103</strain>
    </source>
</reference>
<feature type="domain" description="Sushi" evidence="28">
    <location>
        <begin position="311"/>
        <end position="367"/>
    </location>
</feature>
<keyword evidence="16" id="KW-0325">Glycoprotein</keyword>
<evidence type="ECO:0000313" key="30">
    <source>
        <dbReference type="RefSeq" id="XP_017312147.1"/>
    </source>
</evidence>
<dbReference type="Gene3D" id="2.10.70.10">
    <property type="entry name" value="Complement Module, domain 1"/>
    <property type="match status" value="3"/>
</dbReference>
<accession>A0A2D0Q1I6</accession>
<evidence type="ECO:0000256" key="1">
    <source>
        <dbReference type="ARBA" id="ARBA00004251"/>
    </source>
</evidence>
<dbReference type="SMART" id="SM00032">
    <property type="entry name" value="CCP"/>
    <property type="match status" value="3"/>
</dbReference>
<dbReference type="Pfam" id="PF00059">
    <property type="entry name" value="Lectin_C"/>
    <property type="match status" value="1"/>
</dbReference>
<gene>
    <name evidence="30" type="primary">LOC108258184</name>
</gene>
<dbReference type="FunFam" id="2.10.70.10:FF:000001">
    <property type="entry name" value="Selectin P"/>
    <property type="match status" value="2"/>
</dbReference>
<dbReference type="Proteomes" id="UP000221080">
    <property type="component" value="Chromosome 25"/>
</dbReference>
<name>A0A2D0Q1I6_ICTPU</name>
<evidence type="ECO:0000256" key="19">
    <source>
        <dbReference type="ARBA" id="ARBA00041401"/>
    </source>
</evidence>
<dbReference type="InterPro" id="IPR002396">
    <property type="entry name" value="Selectin_superfamily"/>
</dbReference>
<comment type="similarity">
    <text evidence="2">Belongs to the selectin/LECAM family.</text>
</comment>
<dbReference type="PANTHER" id="PTHR19325:SF493">
    <property type="entry name" value="E-SELECTIN"/>
    <property type="match status" value="1"/>
</dbReference>
<evidence type="ECO:0000256" key="16">
    <source>
        <dbReference type="ARBA" id="ARBA00023180"/>
    </source>
</evidence>
<keyword evidence="5 24" id="KW-0768">Sushi</keyword>
<dbReference type="GO" id="GO:0007155">
    <property type="term" value="P:cell adhesion"/>
    <property type="evidence" value="ECO:0007669"/>
    <property type="project" value="UniProtKB-KW"/>
</dbReference>
<dbReference type="SUPFAM" id="SSF57535">
    <property type="entry name" value="Complement control module/SCR domain"/>
    <property type="match status" value="3"/>
</dbReference>